<dbReference type="GO" id="GO:0016787">
    <property type="term" value="F:hydrolase activity"/>
    <property type="evidence" value="ECO:0007669"/>
    <property type="project" value="UniProtKB-KW"/>
</dbReference>
<keyword evidence="3" id="KW-0479">Metal-binding</keyword>
<dbReference type="Proteomes" id="UP000445582">
    <property type="component" value="Unassembled WGS sequence"/>
</dbReference>
<evidence type="ECO:0000256" key="3">
    <source>
        <dbReference type="ARBA" id="ARBA00022723"/>
    </source>
</evidence>
<proteinExistence type="inferred from homology"/>
<sequence>MLRFAIGTVALALAVPALAQDATTPDLEMWRLGCGELQLSDAESFSDAHLYDGQPRTLTDSCYLIRHGEDYMVWDAGLPGALVGNSMTQGPFTVTVKRSIVDQLGDLGLTAADIDYVGVSHYHFDHIGQLPDFPQSTLLINERDLQAVTNPPASGPVADPAIFAAWTTAEKPKLTTYPKDHDVFGDGSVVIKSTPGHTPGHSSLLVRLPQKGDVLLTGDLYHFVEQIENRGVPQFNTDRADTLASMARFDSMAGALDATVVIQHDPRHIDRLPAFPESAK</sequence>
<dbReference type="InterPro" id="IPR051013">
    <property type="entry name" value="MBL_superfamily_lactonases"/>
</dbReference>
<keyword evidence="6" id="KW-0732">Signal</keyword>
<feature type="domain" description="Metallo-beta-lactamase" evidence="7">
    <location>
        <begin position="59"/>
        <end position="264"/>
    </location>
</feature>
<accession>A0A844YIY1</accession>
<feature type="chain" id="PRO_5032863188" evidence="6">
    <location>
        <begin position="20"/>
        <end position="280"/>
    </location>
</feature>
<dbReference type="Pfam" id="PF00753">
    <property type="entry name" value="Lactamase_B"/>
    <property type="match status" value="1"/>
</dbReference>
<dbReference type="CDD" id="cd07729">
    <property type="entry name" value="AHL_lactonase_MBL-fold"/>
    <property type="match status" value="1"/>
</dbReference>
<comment type="similarity">
    <text evidence="2">Belongs to the metallo-beta-lactamase superfamily.</text>
</comment>
<dbReference type="OrthoDB" id="9773738at2"/>
<name>A0A844YIY1_9SPHN</name>
<evidence type="ECO:0000256" key="5">
    <source>
        <dbReference type="ARBA" id="ARBA00022833"/>
    </source>
</evidence>
<dbReference type="Gene3D" id="3.60.15.10">
    <property type="entry name" value="Ribonuclease Z/Hydroxyacylglutathione hydrolase-like"/>
    <property type="match status" value="1"/>
</dbReference>
<feature type="signal peptide" evidence="6">
    <location>
        <begin position="1"/>
        <end position="19"/>
    </location>
</feature>
<comment type="caution">
    <text evidence="8">The sequence shown here is derived from an EMBL/GenBank/DDBJ whole genome shotgun (WGS) entry which is preliminary data.</text>
</comment>
<dbReference type="GO" id="GO:0046872">
    <property type="term" value="F:metal ion binding"/>
    <property type="evidence" value="ECO:0007669"/>
    <property type="project" value="UniProtKB-KW"/>
</dbReference>
<keyword evidence="5" id="KW-0862">Zinc</keyword>
<protein>
    <submittedName>
        <fullName evidence="8">MBL fold metallo-hydrolase</fullName>
    </submittedName>
</protein>
<reference evidence="8 9" key="1">
    <citation type="submission" date="2019-12" db="EMBL/GenBank/DDBJ databases">
        <title>Genomic-based taxomic classification of the family Erythrobacteraceae.</title>
        <authorList>
            <person name="Xu L."/>
        </authorList>
    </citation>
    <scope>NUCLEOTIDE SEQUENCE [LARGE SCALE GENOMIC DNA]</scope>
    <source>
        <strain evidence="8 9">MCCC 1A09965</strain>
    </source>
</reference>
<dbReference type="InterPro" id="IPR001279">
    <property type="entry name" value="Metallo-B-lactamas"/>
</dbReference>
<evidence type="ECO:0000256" key="2">
    <source>
        <dbReference type="ARBA" id="ARBA00007749"/>
    </source>
</evidence>
<keyword evidence="9" id="KW-1185">Reference proteome</keyword>
<organism evidence="8 9">
    <name type="scientific">Qipengyuania oceanensis</name>
    <dbReference type="NCBI Taxonomy" id="1463597"/>
    <lineage>
        <taxon>Bacteria</taxon>
        <taxon>Pseudomonadati</taxon>
        <taxon>Pseudomonadota</taxon>
        <taxon>Alphaproteobacteria</taxon>
        <taxon>Sphingomonadales</taxon>
        <taxon>Erythrobacteraceae</taxon>
        <taxon>Qipengyuania</taxon>
    </lineage>
</organism>
<comment type="cofactor">
    <cofactor evidence="1">
        <name>Zn(2+)</name>
        <dbReference type="ChEBI" id="CHEBI:29105"/>
    </cofactor>
</comment>
<evidence type="ECO:0000256" key="6">
    <source>
        <dbReference type="SAM" id="SignalP"/>
    </source>
</evidence>
<dbReference type="EMBL" id="WTYN01000004">
    <property type="protein sequence ID" value="MXO63897.1"/>
    <property type="molecule type" value="Genomic_DNA"/>
</dbReference>
<dbReference type="PANTHER" id="PTHR42978">
    <property type="entry name" value="QUORUM-QUENCHING LACTONASE YTNP-RELATED-RELATED"/>
    <property type="match status" value="1"/>
</dbReference>
<evidence type="ECO:0000313" key="9">
    <source>
        <dbReference type="Proteomes" id="UP000445582"/>
    </source>
</evidence>
<dbReference type="SUPFAM" id="SSF56281">
    <property type="entry name" value="Metallo-hydrolase/oxidoreductase"/>
    <property type="match status" value="1"/>
</dbReference>
<keyword evidence="4 8" id="KW-0378">Hydrolase</keyword>
<evidence type="ECO:0000313" key="8">
    <source>
        <dbReference type="EMBL" id="MXO63897.1"/>
    </source>
</evidence>
<dbReference type="RefSeq" id="WP_160677024.1">
    <property type="nucleotide sequence ID" value="NZ_WTYN01000004.1"/>
</dbReference>
<evidence type="ECO:0000259" key="7">
    <source>
        <dbReference type="SMART" id="SM00849"/>
    </source>
</evidence>
<dbReference type="SMART" id="SM00849">
    <property type="entry name" value="Lactamase_B"/>
    <property type="match status" value="1"/>
</dbReference>
<gene>
    <name evidence="8" type="ORF">GRI48_12865</name>
</gene>
<dbReference type="PANTHER" id="PTHR42978:SF2">
    <property type="entry name" value="102 KBASES UNSTABLE REGION: FROM 1 TO 119443"/>
    <property type="match status" value="1"/>
</dbReference>
<dbReference type="InterPro" id="IPR036866">
    <property type="entry name" value="RibonucZ/Hydroxyglut_hydro"/>
</dbReference>
<dbReference type="AlphaFoldDB" id="A0A844YIY1"/>
<evidence type="ECO:0000256" key="4">
    <source>
        <dbReference type="ARBA" id="ARBA00022801"/>
    </source>
</evidence>
<evidence type="ECO:0000256" key="1">
    <source>
        <dbReference type="ARBA" id="ARBA00001947"/>
    </source>
</evidence>